<sequence length="69" mass="6979">MCPAIKSLINNRPGPRGPRSTVTRRLKGGVGSCDAKGEAAGATVRTTTGVAVARISKKDKPASPGHGNP</sequence>
<keyword evidence="3" id="KW-1185">Reference proteome</keyword>
<feature type="region of interest" description="Disordered" evidence="1">
    <location>
        <begin position="1"/>
        <end position="36"/>
    </location>
</feature>
<protein>
    <submittedName>
        <fullName evidence="2">Uncharacterized protein</fullName>
    </submittedName>
</protein>
<reference evidence="2 3" key="1">
    <citation type="submission" date="2020-03" db="EMBL/GenBank/DDBJ databases">
        <title>Whole genome shotgun sequence of Phytohabitans suffuscus NBRC 105367.</title>
        <authorList>
            <person name="Komaki H."/>
            <person name="Tamura T."/>
        </authorList>
    </citation>
    <scope>NUCLEOTIDE SEQUENCE [LARGE SCALE GENOMIC DNA]</scope>
    <source>
        <strain evidence="2 3">NBRC 105367</strain>
    </source>
</reference>
<reference evidence="2 3" key="2">
    <citation type="submission" date="2020-03" db="EMBL/GenBank/DDBJ databases">
        <authorList>
            <person name="Ichikawa N."/>
            <person name="Kimura A."/>
            <person name="Kitahashi Y."/>
            <person name="Uohara A."/>
        </authorList>
    </citation>
    <scope>NUCLEOTIDE SEQUENCE [LARGE SCALE GENOMIC DNA]</scope>
    <source>
        <strain evidence="2 3">NBRC 105367</strain>
    </source>
</reference>
<organism evidence="2 3">
    <name type="scientific">Phytohabitans suffuscus</name>
    <dbReference type="NCBI Taxonomy" id="624315"/>
    <lineage>
        <taxon>Bacteria</taxon>
        <taxon>Bacillati</taxon>
        <taxon>Actinomycetota</taxon>
        <taxon>Actinomycetes</taxon>
        <taxon>Micromonosporales</taxon>
        <taxon>Micromonosporaceae</taxon>
    </lineage>
</organism>
<accession>A0A6F8YAV5</accession>
<evidence type="ECO:0000313" key="3">
    <source>
        <dbReference type="Proteomes" id="UP000503011"/>
    </source>
</evidence>
<gene>
    <name evidence="2" type="ORF">Psuf_005770</name>
</gene>
<dbReference type="AlphaFoldDB" id="A0A6F8YAV5"/>
<evidence type="ECO:0000313" key="2">
    <source>
        <dbReference type="EMBL" id="BCB83264.1"/>
    </source>
</evidence>
<name>A0A6F8YAV5_9ACTN</name>
<dbReference type="EMBL" id="AP022871">
    <property type="protein sequence ID" value="BCB83264.1"/>
    <property type="molecule type" value="Genomic_DNA"/>
</dbReference>
<proteinExistence type="predicted"/>
<evidence type="ECO:0000256" key="1">
    <source>
        <dbReference type="SAM" id="MobiDB-lite"/>
    </source>
</evidence>
<dbReference type="Proteomes" id="UP000503011">
    <property type="component" value="Chromosome"/>
</dbReference>
<dbReference type="KEGG" id="psuu:Psuf_005770"/>